<dbReference type="InterPro" id="IPR006015">
    <property type="entry name" value="Universal_stress_UspA"/>
</dbReference>
<protein>
    <submittedName>
        <fullName evidence="3">Universal stress protein</fullName>
    </submittedName>
</protein>
<dbReference type="Proteomes" id="UP000636960">
    <property type="component" value="Unassembled WGS sequence"/>
</dbReference>
<proteinExistence type="inferred from homology"/>
<dbReference type="SUPFAM" id="SSF52402">
    <property type="entry name" value="Adenine nucleotide alpha hydrolases-like"/>
    <property type="match status" value="2"/>
</dbReference>
<accession>A0A919K9T1</accession>
<dbReference type="CDD" id="cd00293">
    <property type="entry name" value="USP-like"/>
    <property type="match status" value="1"/>
</dbReference>
<dbReference type="RefSeq" id="WP_203791617.1">
    <property type="nucleotide sequence ID" value="NZ_BOMV01000136.1"/>
</dbReference>
<dbReference type="PANTHER" id="PTHR46268:SF6">
    <property type="entry name" value="UNIVERSAL STRESS PROTEIN UP12"/>
    <property type="match status" value="1"/>
</dbReference>
<organism evidence="3 4">
    <name type="scientific">Paractinoplanes rishiriensis</name>
    <dbReference type="NCBI Taxonomy" id="1050105"/>
    <lineage>
        <taxon>Bacteria</taxon>
        <taxon>Bacillati</taxon>
        <taxon>Actinomycetota</taxon>
        <taxon>Actinomycetes</taxon>
        <taxon>Micromonosporales</taxon>
        <taxon>Micromonosporaceae</taxon>
        <taxon>Paractinoplanes</taxon>
    </lineage>
</organism>
<evidence type="ECO:0000313" key="4">
    <source>
        <dbReference type="Proteomes" id="UP000636960"/>
    </source>
</evidence>
<dbReference type="AlphaFoldDB" id="A0A919K9T1"/>
<feature type="domain" description="UspA" evidence="2">
    <location>
        <begin position="149"/>
        <end position="270"/>
    </location>
</feature>
<dbReference type="EMBL" id="BOMV01000136">
    <property type="protein sequence ID" value="GIF02420.1"/>
    <property type="molecule type" value="Genomic_DNA"/>
</dbReference>
<name>A0A919K9T1_9ACTN</name>
<evidence type="ECO:0000259" key="2">
    <source>
        <dbReference type="Pfam" id="PF00582"/>
    </source>
</evidence>
<evidence type="ECO:0000313" key="3">
    <source>
        <dbReference type="EMBL" id="GIF02420.1"/>
    </source>
</evidence>
<dbReference type="PANTHER" id="PTHR46268">
    <property type="entry name" value="STRESS RESPONSE PROTEIN NHAX"/>
    <property type="match status" value="1"/>
</dbReference>
<feature type="domain" description="UspA" evidence="2">
    <location>
        <begin position="1"/>
        <end position="140"/>
    </location>
</feature>
<reference evidence="3" key="1">
    <citation type="submission" date="2021-01" db="EMBL/GenBank/DDBJ databases">
        <title>Whole genome shotgun sequence of Actinoplanes rishiriensis NBRC 108556.</title>
        <authorList>
            <person name="Komaki H."/>
            <person name="Tamura T."/>
        </authorList>
    </citation>
    <scope>NUCLEOTIDE SEQUENCE</scope>
    <source>
        <strain evidence="3">NBRC 108556</strain>
    </source>
</reference>
<keyword evidence="4" id="KW-1185">Reference proteome</keyword>
<evidence type="ECO:0000256" key="1">
    <source>
        <dbReference type="ARBA" id="ARBA00008791"/>
    </source>
</evidence>
<comment type="similarity">
    <text evidence="1">Belongs to the universal stress protein A family.</text>
</comment>
<dbReference type="Pfam" id="PF00582">
    <property type="entry name" value="Usp"/>
    <property type="match status" value="2"/>
</dbReference>
<sequence length="275" mass="28617">MSKPVVIGFDGSAAADAAVQHAAREAAQRDTELRLVHAFGWAVLLPPMTPPYDDSEHGPRAAALDLLDRTAHGVRGDWPQLTVTTRLIDGSPGAVLVDASRDAQLVAVGHRGIGGFAGLLAGSTAMQIAGHATCPVTVVRGTTRPENAPIVLGMDGSTHAFAAAEVAFATAQRQGVELVLIYHDPTPSQTQPDAVTAQVEQLAQRFSDVKYRRDVAQGTTAATALIDAADRWNAGMIIVGSRGRGGFRGLITGSTSRALIEHANCPVTIAPAVAQ</sequence>
<gene>
    <name evidence="3" type="ORF">Ari01nite_98840</name>
</gene>
<dbReference type="Gene3D" id="3.40.50.620">
    <property type="entry name" value="HUPs"/>
    <property type="match status" value="2"/>
</dbReference>
<comment type="caution">
    <text evidence="3">The sequence shown here is derived from an EMBL/GenBank/DDBJ whole genome shotgun (WGS) entry which is preliminary data.</text>
</comment>
<dbReference type="InterPro" id="IPR006016">
    <property type="entry name" value="UspA"/>
</dbReference>
<dbReference type="InterPro" id="IPR014729">
    <property type="entry name" value="Rossmann-like_a/b/a_fold"/>
</dbReference>
<dbReference type="PRINTS" id="PR01438">
    <property type="entry name" value="UNVRSLSTRESS"/>
</dbReference>